<dbReference type="AlphaFoldDB" id="X1A4D7"/>
<organism evidence="2">
    <name type="scientific">marine sediment metagenome</name>
    <dbReference type="NCBI Taxonomy" id="412755"/>
    <lineage>
        <taxon>unclassified sequences</taxon>
        <taxon>metagenomes</taxon>
        <taxon>ecological metagenomes</taxon>
    </lineage>
</organism>
<feature type="compositionally biased region" description="Basic residues" evidence="1">
    <location>
        <begin position="1"/>
        <end position="24"/>
    </location>
</feature>
<sequence length="33" mass="3861">LVAPRHCRGKKEHTARHVPTRKRKPDNSMVLIK</sequence>
<accession>X1A4D7</accession>
<proteinExistence type="predicted"/>
<feature type="non-terminal residue" evidence="2">
    <location>
        <position position="1"/>
    </location>
</feature>
<dbReference type="EMBL" id="BART01014763">
    <property type="protein sequence ID" value="GAG76960.1"/>
    <property type="molecule type" value="Genomic_DNA"/>
</dbReference>
<evidence type="ECO:0000256" key="1">
    <source>
        <dbReference type="SAM" id="MobiDB-lite"/>
    </source>
</evidence>
<reference evidence="2" key="1">
    <citation type="journal article" date="2014" name="Front. Microbiol.">
        <title>High frequency of phylogenetically diverse reductive dehalogenase-homologous genes in deep subseafloor sedimentary metagenomes.</title>
        <authorList>
            <person name="Kawai M."/>
            <person name="Futagami T."/>
            <person name="Toyoda A."/>
            <person name="Takaki Y."/>
            <person name="Nishi S."/>
            <person name="Hori S."/>
            <person name="Arai W."/>
            <person name="Tsubouchi T."/>
            <person name="Morono Y."/>
            <person name="Uchiyama I."/>
            <person name="Ito T."/>
            <person name="Fujiyama A."/>
            <person name="Inagaki F."/>
            <person name="Takami H."/>
        </authorList>
    </citation>
    <scope>NUCLEOTIDE SEQUENCE</scope>
    <source>
        <strain evidence="2">Expedition CK06-06</strain>
    </source>
</reference>
<protein>
    <submittedName>
        <fullName evidence="2">Uncharacterized protein</fullName>
    </submittedName>
</protein>
<name>X1A4D7_9ZZZZ</name>
<evidence type="ECO:0000313" key="2">
    <source>
        <dbReference type="EMBL" id="GAG76960.1"/>
    </source>
</evidence>
<comment type="caution">
    <text evidence="2">The sequence shown here is derived from an EMBL/GenBank/DDBJ whole genome shotgun (WGS) entry which is preliminary data.</text>
</comment>
<feature type="region of interest" description="Disordered" evidence="1">
    <location>
        <begin position="1"/>
        <end position="33"/>
    </location>
</feature>
<gene>
    <name evidence="2" type="ORF">S01H4_29165</name>
</gene>